<protein>
    <submittedName>
        <fullName evidence="3">Helix-turn-helix transcriptional regulator</fullName>
    </submittedName>
</protein>
<dbReference type="InterPro" id="IPR010982">
    <property type="entry name" value="Lambda_DNA-bd_dom_sf"/>
</dbReference>
<dbReference type="KEGG" id="tvd:SG34_004130"/>
<dbReference type="AlphaFoldDB" id="A0AAE9Z4G1"/>
<gene>
    <name evidence="3" type="ORF">SG34_004130</name>
</gene>
<accession>A0AAE9Z4G1</accession>
<dbReference type="SMART" id="SM00530">
    <property type="entry name" value="HTH_XRE"/>
    <property type="match status" value="1"/>
</dbReference>
<dbReference type="SUPFAM" id="SSF47413">
    <property type="entry name" value="lambda repressor-like DNA-binding domains"/>
    <property type="match status" value="1"/>
</dbReference>
<evidence type="ECO:0000256" key="1">
    <source>
        <dbReference type="SAM" id="MobiDB-lite"/>
    </source>
</evidence>
<keyword evidence="4" id="KW-1185">Reference proteome</keyword>
<sequence>MLYLPKGDDLRRMRLASNRSSEECAKHIGKSRPTLENYESGKTEIGLIDSIKLCAFCGFDVTPFTSQFEHLKDKFAQYKYKDLDDETKPNQRRVSKKKNHLRPTDR</sequence>
<reference evidence="3 4" key="1">
    <citation type="journal article" date="2015" name="Genome Announc.">
        <title>Draft Genome Sequences of Marine Isolates of Thalassomonas viridans and Thalassomonas actiniarum.</title>
        <authorList>
            <person name="Olonade I."/>
            <person name="van Zyl L.J."/>
            <person name="Trindade M."/>
        </authorList>
    </citation>
    <scope>NUCLEOTIDE SEQUENCE [LARGE SCALE GENOMIC DNA]</scope>
    <source>
        <strain evidence="3 4">XOM25</strain>
    </source>
</reference>
<dbReference type="RefSeq" id="WP_053046642.1">
    <property type="nucleotide sequence ID" value="NZ_CP059733.1"/>
</dbReference>
<dbReference type="Gene3D" id="1.10.260.40">
    <property type="entry name" value="lambda repressor-like DNA-binding domains"/>
    <property type="match status" value="1"/>
</dbReference>
<dbReference type="GO" id="GO:0003677">
    <property type="term" value="F:DNA binding"/>
    <property type="evidence" value="ECO:0007669"/>
    <property type="project" value="InterPro"/>
</dbReference>
<feature type="region of interest" description="Disordered" evidence="1">
    <location>
        <begin position="86"/>
        <end position="106"/>
    </location>
</feature>
<dbReference type="EMBL" id="CP059733">
    <property type="protein sequence ID" value="WDE06127.1"/>
    <property type="molecule type" value="Genomic_DNA"/>
</dbReference>
<dbReference type="Pfam" id="PF01381">
    <property type="entry name" value="HTH_3"/>
    <property type="match status" value="1"/>
</dbReference>
<name>A0AAE9Z4G1_9GAMM</name>
<dbReference type="Proteomes" id="UP000032352">
    <property type="component" value="Chromosome"/>
</dbReference>
<organism evidence="3 4">
    <name type="scientific">Thalassomonas viridans</name>
    <dbReference type="NCBI Taxonomy" id="137584"/>
    <lineage>
        <taxon>Bacteria</taxon>
        <taxon>Pseudomonadati</taxon>
        <taxon>Pseudomonadota</taxon>
        <taxon>Gammaproteobacteria</taxon>
        <taxon>Alteromonadales</taxon>
        <taxon>Colwelliaceae</taxon>
        <taxon>Thalassomonas</taxon>
    </lineage>
</organism>
<proteinExistence type="predicted"/>
<evidence type="ECO:0000313" key="4">
    <source>
        <dbReference type="Proteomes" id="UP000032352"/>
    </source>
</evidence>
<dbReference type="PROSITE" id="PS50943">
    <property type="entry name" value="HTH_CROC1"/>
    <property type="match status" value="1"/>
</dbReference>
<feature type="compositionally biased region" description="Basic residues" evidence="1">
    <location>
        <begin position="90"/>
        <end position="106"/>
    </location>
</feature>
<feature type="domain" description="HTH cro/C1-type" evidence="2">
    <location>
        <begin position="10"/>
        <end position="64"/>
    </location>
</feature>
<reference evidence="3 4" key="2">
    <citation type="journal article" date="2022" name="Mar. Drugs">
        <title>Bioassay-Guided Fractionation Leads to the Detection of Cholic Acid Generated by the Rare Thalassomonas sp.</title>
        <authorList>
            <person name="Pheiffer F."/>
            <person name="Schneider Y.K."/>
            <person name="Hansen E.H."/>
            <person name="Andersen J.H."/>
            <person name="Isaksson J."/>
            <person name="Busche T."/>
            <person name="R C."/>
            <person name="Kalinowski J."/>
            <person name="Zyl L.V."/>
            <person name="Trindade M."/>
        </authorList>
    </citation>
    <scope>NUCLEOTIDE SEQUENCE [LARGE SCALE GENOMIC DNA]</scope>
    <source>
        <strain evidence="3 4">XOM25</strain>
    </source>
</reference>
<evidence type="ECO:0000313" key="3">
    <source>
        <dbReference type="EMBL" id="WDE06127.1"/>
    </source>
</evidence>
<evidence type="ECO:0000259" key="2">
    <source>
        <dbReference type="PROSITE" id="PS50943"/>
    </source>
</evidence>
<dbReference type="InterPro" id="IPR001387">
    <property type="entry name" value="Cro/C1-type_HTH"/>
</dbReference>
<dbReference type="CDD" id="cd00093">
    <property type="entry name" value="HTH_XRE"/>
    <property type="match status" value="1"/>
</dbReference>